<dbReference type="PANTHER" id="PTHR12891:SF0">
    <property type="entry name" value="MMS19 NUCLEOTIDE EXCISION REPAIR PROTEIN HOMOLOG"/>
    <property type="match status" value="1"/>
</dbReference>
<accession>A0A7T7BPN4</accession>
<proteinExistence type="inferred from homology"/>
<dbReference type="InterPro" id="IPR029240">
    <property type="entry name" value="MMS19_N"/>
</dbReference>
<dbReference type="VEuPathDB" id="FungiDB:PDIP_03750"/>
<dbReference type="GO" id="GO:0097361">
    <property type="term" value="C:cytosolic [4Fe-4S] assembly targeting complex"/>
    <property type="evidence" value="ECO:0007669"/>
    <property type="project" value="UniProtKB-UniRule"/>
</dbReference>
<dbReference type="InterPro" id="IPR011989">
    <property type="entry name" value="ARM-like"/>
</dbReference>
<keyword evidence="3" id="KW-0677">Repeat</keyword>
<feature type="domain" description="MMS19 C-terminal" evidence="6">
    <location>
        <begin position="587"/>
        <end position="1038"/>
    </location>
</feature>
<dbReference type="Proteomes" id="UP000595662">
    <property type="component" value="Chromosome 6"/>
</dbReference>
<sequence>MDAVSRFDPMLRGFRHKKLADAISVLPPQSTRLALLIDSVGIMSALQTFMLVVDHDKEEAKRIAEGIAHDVETKKVTLIDTVQSLGEYINDEDPVLRGKAISYLTAIIQALSPKCLSRQQIQVLTTFFCDRIEDGGAIDGLQALQGLDRFNKFLATQVAQALFSNFQDLQSRSQTQRFHVYQLLNDLMSNHRGAMRDMGDISLLGVVDIMTGEKDPRNLMIVFSILKVVMVEWDISNHVETLFDSVYNYFPITFRPPPNDPYGITAQDLKGRLQECISSTRHFAPHAIPALLDKLDSTSPNVKKDALNTLIACIQSYDPNTVSKFSITIWEVLKFEIINAQEEFFSESSLKALQIIAKRLSEGVTEVSQELPLAKFLQPIIKECNEQLKEPQNKKAKPAQSILSCVSAASPVSFILVVQTVVPPIFTLYQEADGIVKQRALLETLNFLFEAATTVFGQWATRGGEAAVENPLLEFKDQFSDLYGQALMGAAKEEVSFRVTALKGFLLLSNLRHFFQENEIGLFVQYLDEIILKEESVGRNDLKKEAIAALAEISKHKPRLIVDITFPAFVATLPEEDEGSDALYLPTLETLAQISVERDIFETLFRRLFSKLSVLLQKEQPGSVAYPRAILTTLLYVMQQRNMEQDQSVDLYFDKVVIGLCRDVAASASGKAKNRILNDPTVLDTLGRLCNLLVRSVSIQKQEQVAENVYSLFSTAEEFAPIPFTQTVNADQERTIIISTYLLAGISKDCSNKIPHTNPDMSGLLLDLVHRSVSSTEPAIHQAYLRHLALLVNKFLSKQDVSIAEKLLDSLFQGQDTTSKSLNPATIRTILWLSKALILRLAPTITHIITSLLALVSSPDQQTSAIAAQGFSIILGEDDILSATNGATIRLLCRQRLFTTVIPLISSRIREVNIAGTDDSAATPKAPDHIKSAHLTALAGILSTIPTALVMPELPTLLPLLLQSLDLQTAGSVAVRTATLDTLAVIIRDNGVAVIDQCGHIQSLVTRLLKTTAINIGPGTVSSPRLRVDALKCLNLLATHQVPGAAANARPPPGISPLLPVKTQVLRSLRVVLDDPKRDVRKAAVDARAAWLRGVDDAPEDE</sequence>
<dbReference type="SUPFAM" id="SSF48371">
    <property type="entry name" value="ARM repeat"/>
    <property type="match status" value="1"/>
</dbReference>
<comment type="similarity">
    <text evidence="2 5">Belongs to the MET18/MMS19 family.</text>
</comment>
<evidence type="ECO:0000256" key="2">
    <source>
        <dbReference type="ARBA" id="ARBA00009340"/>
    </source>
</evidence>
<gene>
    <name evidence="8" type="ORF">Pdw03_5175</name>
</gene>
<comment type="subcellular location">
    <subcellularLocation>
        <location evidence="1 5">Nucleus</location>
    </subcellularLocation>
</comment>
<evidence type="ECO:0000313" key="8">
    <source>
        <dbReference type="EMBL" id="QQK47540.1"/>
    </source>
</evidence>
<dbReference type="PANTHER" id="PTHR12891">
    <property type="entry name" value="DNA REPAIR/TRANSCRIPTION PROTEIN MET18/MMS19"/>
    <property type="match status" value="1"/>
</dbReference>
<evidence type="ECO:0000259" key="6">
    <source>
        <dbReference type="Pfam" id="PF12460"/>
    </source>
</evidence>
<dbReference type="Gene3D" id="1.25.10.10">
    <property type="entry name" value="Leucine-rich Repeat Variant"/>
    <property type="match status" value="2"/>
</dbReference>
<dbReference type="GO" id="GO:0005634">
    <property type="term" value="C:nucleus"/>
    <property type="evidence" value="ECO:0007669"/>
    <property type="project" value="UniProtKB-SubCell"/>
</dbReference>
<reference evidence="8 9" key="1">
    <citation type="submission" date="2020-08" db="EMBL/GenBank/DDBJ databases">
        <title>The completed genome sequence of the pathogenic ascomycete fungus Penicillium digitatum.</title>
        <authorList>
            <person name="Wang M."/>
        </authorList>
    </citation>
    <scope>NUCLEOTIDE SEQUENCE [LARGE SCALE GENOMIC DNA]</scope>
    <source>
        <strain evidence="8 9">PdW03</strain>
    </source>
</reference>
<dbReference type="InterPro" id="IPR039920">
    <property type="entry name" value="MMS19"/>
</dbReference>
<dbReference type="AlphaFoldDB" id="A0A7T7BPN4"/>
<evidence type="ECO:0000256" key="4">
    <source>
        <dbReference type="ARBA" id="ARBA00023242"/>
    </source>
</evidence>
<keyword evidence="4 5" id="KW-0539">Nucleus</keyword>
<dbReference type="GO" id="GO:0051604">
    <property type="term" value="P:protein maturation"/>
    <property type="evidence" value="ECO:0007669"/>
    <property type="project" value="UniProtKB-UniRule"/>
</dbReference>
<keyword evidence="5" id="KW-0234">DNA repair</keyword>
<evidence type="ECO:0000313" key="9">
    <source>
        <dbReference type="Proteomes" id="UP000595662"/>
    </source>
</evidence>
<dbReference type="GeneID" id="26228698"/>
<dbReference type="Pfam" id="PF14500">
    <property type="entry name" value="MMS19_N"/>
    <property type="match status" value="1"/>
</dbReference>
<dbReference type="GO" id="GO:0006281">
    <property type="term" value="P:DNA repair"/>
    <property type="evidence" value="ECO:0007669"/>
    <property type="project" value="UniProtKB-UniRule"/>
</dbReference>
<name>A0A7T7BPN4_PENDI</name>
<dbReference type="GO" id="GO:0016226">
    <property type="term" value="P:iron-sulfur cluster assembly"/>
    <property type="evidence" value="ECO:0007669"/>
    <property type="project" value="UniProtKB-UniRule"/>
</dbReference>
<organism evidence="8 9">
    <name type="scientific">Penicillium digitatum</name>
    <name type="common">Green mold</name>
    <dbReference type="NCBI Taxonomy" id="36651"/>
    <lineage>
        <taxon>Eukaryota</taxon>
        <taxon>Fungi</taxon>
        <taxon>Dikarya</taxon>
        <taxon>Ascomycota</taxon>
        <taxon>Pezizomycotina</taxon>
        <taxon>Eurotiomycetes</taxon>
        <taxon>Eurotiomycetidae</taxon>
        <taxon>Eurotiales</taxon>
        <taxon>Aspergillaceae</taxon>
        <taxon>Penicillium</taxon>
    </lineage>
</organism>
<comment type="function">
    <text evidence="5">Key component of the cytosolic iron-sulfur protein assembly (CIA) complex, a multiprotein complex that mediates the incorporation of iron-sulfur cluster into apoproteins specifically involved in DNA metabolism and genomic integrity. In the CIA complex, MMS19 acts as an adapter between early-acting CIA components and a subset of cellular target iron-sulfur proteins.</text>
</comment>
<evidence type="ECO:0000259" key="7">
    <source>
        <dbReference type="Pfam" id="PF14500"/>
    </source>
</evidence>
<keyword evidence="5" id="KW-0227">DNA damage</keyword>
<dbReference type="InterPro" id="IPR016024">
    <property type="entry name" value="ARM-type_fold"/>
</dbReference>
<dbReference type="InterPro" id="IPR024687">
    <property type="entry name" value="MMS19_C"/>
</dbReference>
<evidence type="ECO:0000256" key="3">
    <source>
        <dbReference type="ARBA" id="ARBA00022737"/>
    </source>
</evidence>
<dbReference type="Pfam" id="PF12460">
    <property type="entry name" value="MMS19_C"/>
    <property type="match status" value="1"/>
</dbReference>
<feature type="domain" description="MMS19 N-terminal" evidence="7">
    <location>
        <begin position="82"/>
        <end position="339"/>
    </location>
</feature>
<dbReference type="RefSeq" id="XP_065957914.1">
    <property type="nucleotide sequence ID" value="XM_066100974.1"/>
</dbReference>
<dbReference type="EMBL" id="CP060779">
    <property type="protein sequence ID" value="QQK47540.1"/>
    <property type="molecule type" value="Genomic_DNA"/>
</dbReference>
<protein>
    <recommendedName>
        <fullName evidence="5">MMS19 nucleotide excision repair protein</fullName>
    </recommendedName>
</protein>
<evidence type="ECO:0000256" key="1">
    <source>
        <dbReference type="ARBA" id="ARBA00004123"/>
    </source>
</evidence>
<evidence type="ECO:0000256" key="5">
    <source>
        <dbReference type="RuleBase" id="RU367072"/>
    </source>
</evidence>